<evidence type="ECO:0000259" key="4">
    <source>
        <dbReference type="PROSITE" id="PS51462"/>
    </source>
</evidence>
<dbReference type="Gene3D" id="3.90.79.10">
    <property type="entry name" value="Nucleoside Triphosphate Pyrophosphohydrolase"/>
    <property type="match status" value="2"/>
</dbReference>
<dbReference type="RefSeq" id="WP_203898302.1">
    <property type="nucleotide sequence ID" value="NZ_BOPF01000004.1"/>
</dbReference>
<keyword evidence="6" id="KW-1185">Reference proteome</keyword>
<feature type="domain" description="Nudix hydrolase" evidence="4">
    <location>
        <begin position="150"/>
        <end position="295"/>
    </location>
</feature>
<sequence length="295" mass="31871">MTRRRRVAAYGLLRVDDRVLLVADGPGWSLPGGTVEHGESPQATVVRLGLVQAGLRFSVRTPYDVLADRVELPGRTLVHHDRLVFEVNATGEPTAPSKWWDVSALEGVELTPFTRMVVAGTESDGGALLERDEGWPIERGMALDRSGGRARVQRFSTYAVATDPAGRVLLTRIARGFPGAGHLHLPGGGTDFGESPTEALLREVREESDQVGEVRGLVSVSHRHNPTAQGREGYPIDWHTVRVIYRVHVPHPTDPRVTEGKGGSTASAAWFRPEDIPTSELTDFAGSALAEAGVG</sequence>
<comment type="caution">
    <text evidence="5">The sequence shown here is derived from an EMBL/GenBank/DDBJ whole genome shotgun (WGS) entry which is preliminary data.</text>
</comment>
<comment type="cofactor">
    <cofactor evidence="1">
        <name>Mg(2+)</name>
        <dbReference type="ChEBI" id="CHEBI:18420"/>
    </cofactor>
</comment>
<dbReference type="CDD" id="cd02883">
    <property type="entry name" value="NUDIX_Hydrolase"/>
    <property type="match status" value="1"/>
</dbReference>
<dbReference type="PANTHER" id="PTHR43046">
    <property type="entry name" value="GDP-MANNOSE MANNOSYL HYDROLASE"/>
    <property type="match status" value="1"/>
</dbReference>
<proteinExistence type="predicted"/>
<evidence type="ECO:0000256" key="2">
    <source>
        <dbReference type="ARBA" id="ARBA00022801"/>
    </source>
</evidence>
<dbReference type="SUPFAM" id="SSF55811">
    <property type="entry name" value="Nudix"/>
    <property type="match status" value="2"/>
</dbReference>
<dbReference type="Proteomes" id="UP000619260">
    <property type="component" value="Unassembled WGS sequence"/>
</dbReference>
<evidence type="ECO:0000313" key="6">
    <source>
        <dbReference type="Proteomes" id="UP000619260"/>
    </source>
</evidence>
<dbReference type="AlphaFoldDB" id="A0A8J3YGD8"/>
<dbReference type="PANTHER" id="PTHR43046:SF14">
    <property type="entry name" value="MUTT_NUDIX FAMILY PROTEIN"/>
    <property type="match status" value="1"/>
</dbReference>
<reference evidence="5" key="1">
    <citation type="submission" date="2021-01" db="EMBL/GenBank/DDBJ databases">
        <title>Whole genome shotgun sequence of Virgisporangium aliadipatigenens NBRC 105644.</title>
        <authorList>
            <person name="Komaki H."/>
            <person name="Tamura T."/>
        </authorList>
    </citation>
    <scope>NUCLEOTIDE SEQUENCE</scope>
    <source>
        <strain evidence="5">NBRC 105644</strain>
    </source>
</reference>
<dbReference type="EMBL" id="BOPF01000004">
    <property type="protein sequence ID" value="GIJ44759.1"/>
    <property type="molecule type" value="Genomic_DNA"/>
</dbReference>
<dbReference type="PROSITE" id="PS51462">
    <property type="entry name" value="NUDIX"/>
    <property type="match status" value="1"/>
</dbReference>
<evidence type="ECO:0000256" key="3">
    <source>
        <dbReference type="SAM" id="MobiDB-lite"/>
    </source>
</evidence>
<dbReference type="InterPro" id="IPR015797">
    <property type="entry name" value="NUDIX_hydrolase-like_dom_sf"/>
</dbReference>
<accession>A0A8J3YGD8</accession>
<dbReference type="Pfam" id="PF00293">
    <property type="entry name" value="NUDIX"/>
    <property type="match status" value="2"/>
</dbReference>
<feature type="region of interest" description="Disordered" evidence="3">
    <location>
        <begin position="254"/>
        <end position="274"/>
    </location>
</feature>
<organism evidence="5 6">
    <name type="scientific">Virgisporangium aliadipatigenens</name>
    <dbReference type="NCBI Taxonomy" id="741659"/>
    <lineage>
        <taxon>Bacteria</taxon>
        <taxon>Bacillati</taxon>
        <taxon>Actinomycetota</taxon>
        <taxon>Actinomycetes</taxon>
        <taxon>Micromonosporales</taxon>
        <taxon>Micromonosporaceae</taxon>
        <taxon>Virgisporangium</taxon>
    </lineage>
</organism>
<dbReference type="GO" id="GO:0016787">
    <property type="term" value="F:hydrolase activity"/>
    <property type="evidence" value="ECO:0007669"/>
    <property type="project" value="UniProtKB-KW"/>
</dbReference>
<keyword evidence="2" id="KW-0378">Hydrolase</keyword>
<evidence type="ECO:0000313" key="5">
    <source>
        <dbReference type="EMBL" id="GIJ44759.1"/>
    </source>
</evidence>
<gene>
    <name evidence="5" type="ORF">Val02_16450</name>
</gene>
<name>A0A8J3YGD8_9ACTN</name>
<dbReference type="InterPro" id="IPR000086">
    <property type="entry name" value="NUDIX_hydrolase_dom"/>
</dbReference>
<evidence type="ECO:0000256" key="1">
    <source>
        <dbReference type="ARBA" id="ARBA00001946"/>
    </source>
</evidence>
<protein>
    <recommendedName>
        <fullName evidence="4">Nudix hydrolase domain-containing protein</fullName>
    </recommendedName>
</protein>